<gene>
    <name evidence="2" type="ORF">BD410DRAFT_808063</name>
</gene>
<dbReference type="EMBL" id="ML170241">
    <property type="protein sequence ID" value="TDL16539.1"/>
    <property type="molecule type" value="Genomic_DNA"/>
</dbReference>
<dbReference type="VEuPathDB" id="FungiDB:BD410DRAFT_808063"/>
<dbReference type="InterPro" id="IPR009027">
    <property type="entry name" value="Ribosomal_bL9/RNase_H1_N"/>
</dbReference>
<organism evidence="2 3">
    <name type="scientific">Rickenella mellea</name>
    <dbReference type="NCBI Taxonomy" id="50990"/>
    <lineage>
        <taxon>Eukaryota</taxon>
        <taxon>Fungi</taxon>
        <taxon>Dikarya</taxon>
        <taxon>Basidiomycota</taxon>
        <taxon>Agaricomycotina</taxon>
        <taxon>Agaricomycetes</taxon>
        <taxon>Hymenochaetales</taxon>
        <taxon>Rickenellaceae</taxon>
        <taxon>Rickenella</taxon>
    </lineage>
</organism>
<dbReference type="InterPro" id="IPR037056">
    <property type="entry name" value="RNase_H1_N_sf"/>
</dbReference>
<evidence type="ECO:0000259" key="1">
    <source>
        <dbReference type="Pfam" id="PF01693"/>
    </source>
</evidence>
<dbReference type="SUPFAM" id="SSF55658">
    <property type="entry name" value="L9 N-domain-like"/>
    <property type="match status" value="1"/>
</dbReference>
<keyword evidence="3" id="KW-1185">Reference proteome</keyword>
<accession>A0A4Y7PPN8</accession>
<evidence type="ECO:0000313" key="3">
    <source>
        <dbReference type="Proteomes" id="UP000294933"/>
    </source>
</evidence>
<dbReference type="Gene3D" id="3.40.970.10">
    <property type="entry name" value="Ribonuclease H1, N-terminal domain"/>
    <property type="match status" value="1"/>
</dbReference>
<feature type="domain" description="Ribonuclease H1 N-terminal" evidence="1">
    <location>
        <begin position="85"/>
        <end position="127"/>
    </location>
</feature>
<name>A0A4Y7PPN8_9AGAM</name>
<reference evidence="2 3" key="1">
    <citation type="submission" date="2018-06" db="EMBL/GenBank/DDBJ databases">
        <title>A transcriptomic atlas of mushroom development highlights an independent origin of complex multicellularity.</title>
        <authorList>
            <consortium name="DOE Joint Genome Institute"/>
            <person name="Krizsan K."/>
            <person name="Almasi E."/>
            <person name="Merenyi Z."/>
            <person name="Sahu N."/>
            <person name="Viragh M."/>
            <person name="Koszo T."/>
            <person name="Mondo S."/>
            <person name="Kiss B."/>
            <person name="Balint B."/>
            <person name="Kues U."/>
            <person name="Barry K."/>
            <person name="Hegedus J.C."/>
            <person name="Henrissat B."/>
            <person name="Johnson J."/>
            <person name="Lipzen A."/>
            <person name="Ohm R."/>
            <person name="Nagy I."/>
            <person name="Pangilinan J."/>
            <person name="Yan J."/>
            <person name="Xiong Y."/>
            <person name="Grigoriev I.V."/>
            <person name="Hibbett D.S."/>
            <person name="Nagy L.G."/>
        </authorList>
    </citation>
    <scope>NUCLEOTIDE SEQUENCE [LARGE SCALE GENOMIC DNA]</scope>
    <source>
        <strain evidence="2 3">SZMC22713</strain>
    </source>
</reference>
<dbReference type="AlphaFoldDB" id="A0A4Y7PPN8"/>
<dbReference type="InterPro" id="IPR011320">
    <property type="entry name" value="RNase_H1_N"/>
</dbReference>
<proteinExistence type="predicted"/>
<dbReference type="OrthoDB" id="3270804at2759"/>
<protein>
    <recommendedName>
        <fullName evidence="1">Ribonuclease H1 N-terminal domain-containing protein</fullName>
    </recommendedName>
</protein>
<sequence length="329" mass="36238">MSADSALDQDLAPLKREVISATHDSLPTSFRSTAAPSGDIISSIFDYVTQVWRSATFVAWRSYDAIRCKWVRDSYVQEPPVDRRKWYTVTVGTVPGVYDDLAIAYKNAVGIPGGMYKKYRTEREAREAFRLALDNDAVRAVPRPKVYHPPPPPPPPSVADTDLLQFEPVPQALPGPSISLGTHAIGACPTMGMFNFPEGIRLPIVIDSDDSDDDEYTASLGGTTQRMNITPKTCLRPIGCISKEGAVQTNTTEDIQRDEVYEDPTLPFPDILLLPQTAAPGVQCSDVVEDKLANDPVRKMEKTYGLEDQVALSGDMAALEVRRRKPKNV</sequence>
<dbReference type="Pfam" id="PF01693">
    <property type="entry name" value="Cauli_VI"/>
    <property type="match status" value="1"/>
</dbReference>
<evidence type="ECO:0000313" key="2">
    <source>
        <dbReference type="EMBL" id="TDL16539.1"/>
    </source>
</evidence>
<dbReference type="Proteomes" id="UP000294933">
    <property type="component" value="Unassembled WGS sequence"/>
</dbReference>